<accession>A0A1E3PP07</accession>
<name>A0A1E3PP07_9ASCO</name>
<protein>
    <recommendedName>
        <fullName evidence="5">Cell wall protein SED1</fullName>
    </recommendedName>
</protein>
<dbReference type="GO" id="GO:0005199">
    <property type="term" value="F:structural constituent of cell wall"/>
    <property type="evidence" value="ECO:0007669"/>
    <property type="project" value="InterPro"/>
</dbReference>
<evidence type="ECO:0000313" key="4">
    <source>
        <dbReference type="Proteomes" id="UP000095009"/>
    </source>
</evidence>
<dbReference type="EMBL" id="KV454407">
    <property type="protein sequence ID" value="ODQ67163.1"/>
    <property type="molecule type" value="Genomic_DNA"/>
</dbReference>
<reference evidence="3 4" key="1">
    <citation type="journal article" date="2016" name="Proc. Natl. Acad. Sci. U.S.A.">
        <title>Comparative genomics of biotechnologically important yeasts.</title>
        <authorList>
            <person name="Riley R."/>
            <person name="Haridas S."/>
            <person name="Wolfe K.H."/>
            <person name="Lopes M.R."/>
            <person name="Hittinger C.T."/>
            <person name="Goeker M."/>
            <person name="Salamov A.A."/>
            <person name="Wisecaver J.H."/>
            <person name="Long T.M."/>
            <person name="Calvey C.H."/>
            <person name="Aerts A.L."/>
            <person name="Barry K.W."/>
            <person name="Choi C."/>
            <person name="Clum A."/>
            <person name="Coughlan A.Y."/>
            <person name="Deshpande S."/>
            <person name="Douglass A.P."/>
            <person name="Hanson S.J."/>
            <person name="Klenk H.-P."/>
            <person name="LaButti K.M."/>
            <person name="Lapidus A."/>
            <person name="Lindquist E.A."/>
            <person name="Lipzen A.M."/>
            <person name="Meier-Kolthoff J.P."/>
            <person name="Ohm R.A."/>
            <person name="Otillar R.P."/>
            <person name="Pangilinan J.L."/>
            <person name="Peng Y."/>
            <person name="Rokas A."/>
            <person name="Rosa C.A."/>
            <person name="Scheuner C."/>
            <person name="Sibirny A.A."/>
            <person name="Slot J.C."/>
            <person name="Stielow J.B."/>
            <person name="Sun H."/>
            <person name="Kurtzman C.P."/>
            <person name="Blackwell M."/>
            <person name="Grigoriev I.V."/>
            <person name="Jeffries T.W."/>
        </authorList>
    </citation>
    <scope>NUCLEOTIDE SEQUENCE [LARGE SCALE GENOMIC DNA]</scope>
    <source>
        <strain evidence="3 4">DSM 6958</strain>
    </source>
</reference>
<organism evidence="3 4">
    <name type="scientific">Nadsonia fulvescens var. elongata DSM 6958</name>
    <dbReference type="NCBI Taxonomy" id="857566"/>
    <lineage>
        <taxon>Eukaryota</taxon>
        <taxon>Fungi</taxon>
        <taxon>Dikarya</taxon>
        <taxon>Ascomycota</taxon>
        <taxon>Saccharomycotina</taxon>
        <taxon>Dipodascomycetes</taxon>
        <taxon>Dipodascales</taxon>
        <taxon>Dipodascales incertae sedis</taxon>
        <taxon>Nadsonia</taxon>
    </lineage>
</organism>
<dbReference type="AlphaFoldDB" id="A0A1E3PP07"/>
<evidence type="ECO:0000256" key="1">
    <source>
        <dbReference type="SAM" id="MobiDB-lite"/>
    </source>
</evidence>
<keyword evidence="2" id="KW-0732">Signal</keyword>
<evidence type="ECO:0008006" key="5">
    <source>
        <dbReference type="Google" id="ProtNLM"/>
    </source>
</evidence>
<gene>
    <name evidence="3" type="ORF">NADFUDRAFT_45354</name>
</gene>
<dbReference type="GO" id="GO:0009277">
    <property type="term" value="C:fungal-type cell wall"/>
    <property type="evidence" value="ECO:0007669"/>
    <property type="project" value="TreeGrafter"/>
</dbReference>
<feature type="chain" id="PRO_5009133940" description="Cell wall protein SED1" evidence="2">
    <location>
        <begin position="19"/>
        <end position="191"/>
    </location>
</feature>
<dbReference type="InterPro" id="IPR038843">
    <property type="entry name" value="Sed1/Spi1"/>
</dbReference>
<evidence type="ECO:0000256" key="2">
    <source>
        <dbReference type="SAM" id="SignalP"/>
    </source>
</evidence>
<evidence type="ECO:0000313" key="3">
    <source>
        <dbReference type="EMBL" id="ODQ67163.1"/>
    </source>
</evidence>
<keyword evidence="4" id="KW-1185">Reference proteome</keyword>
<feature type="signal peptide" evidence="2">
    <location>
        <begin position="1"/>
        <end position="18"/>
    </location>
</feature>
<dbReference type="PANTHER" id="PTHR35523:SF1">
    <property type="entry name" value="CELL WALL PROTEIN SED1"/>
    <property type="match status" value="1"/>
</dbReference>
<dbReference type="PANTHER" id="PTHR35523">
    <property type="entry name" value="CELL WALL PROTEIN SED1"/>
    <property type="match status" value="1"/>
</dbReference>
<dbReference type="STRING" id="857566.A0A1E3PP07"/>
<sequence length="191" mass="19306">MKFSSIALSLGLAAAASAQYSNGTDPSLAPSLVPVNLTTVAVVPITTWVTDIVTEYTTYCPYPTTLVEGDKTYVVTEATTLTVTDCPCTRTSAVVTETTVTCVGQTVTKTKPVVSKPVATVPASVSPVYTVQGSAAASSPVSTVTEKTTKSVPQSSASASNSTSGIDQINHAGRASFGAAVGVVAIAALLL</sequence>
<proteinExistence type="predicted"/>
<feature type="region of interest" description="Disordered" evidence="1">
    <location>
        <begin position="140"/>
        <end position="164"/>
    </location>
</feature>
<dbReference type="Proteomes" id="UP000095009">
    <property type="component" value="Unassembled WGS sequence"/>
</dbReference>
<dbReference type="GO" id="GO:0031505">
    <property type="term" value="P:fungal-type cell wall organization"/>
    <property type="evidence" value="ECO:0007669"/>
    <property type="project" value="InterPro"/>
</dbReference>
<dbReference type="OrthoDB" id="4094614at2759"/>